<dbReference type="KEGG" id="mae:Maeo_0540"/>
<evidence type="ECO:0000313" key="2">
    <source>
        <dbReference type="Proteomes" id="UP000001106"/>
    </source>
</evidence>
<dbReference type="HOGENOM" id="CLU_1431650_0_0_2"/>
<accession>A6UUF3</accession>
<dbReference type="eggNOG" id="arCOG03686">
    <property type="taxonomic scope" value="Archaea"/>
</dbReference>
<evidence type="ECO:0000313" key="1">
    <source>
        <dbReference type="EMBL" id="ABR56125.1"/>
    </source>
</evidence>
<keyword evidence="2" id="KW-1185">Reference proteome</keyword>
<gene>
    <name evidence="1" type="ordered locus">Maeo_0540</name>
</gene>
<dbReference type="Pfam" id="PF02566">
    <property type="entry name" value="OsmC"/>
    <property type="match status" value="1"/>
</dbReference>
<dbReference type="STRING" id="419665.Maeo_0540"/>
<sequence>MKEMMCEMMKNMKPEFMMEMMDEMIDSNMAENFAPKMMPKCLNNFLSKIPEKEREELIKKIVDIITSKYYDEGINSTFVKEFETDVNIKGLKVASKGGKGSVGDKINPMDLFLSGLCGCTAIAVGRTLEELSIKGTVKVDGSVKKSFEKGCIEQITLNIHVKIEDSSKSEEELTT</sequence>
<dbReference type="InterPro" id="IPR036102">
    <property type="entry name" value="OsmC/Ohrsf"/>
</dbReference>
<proteinExistence type="predicted"/>
<dbReference type="AlphaFoldDB" id="A6UUF3"/>
<dbReference type="RefSeq" id="WP_011973257.1">
    <property type="nucleotide sequence ID" value="NC_009635.1"/>
</dbReference>
<protein>
    <recommendedName>
        <fullName evidence="3">OsmC family protein</fullName>
    </recommendedName>
</protein>
<dbReference type="InterPro" id="IPR003718">
    <property type="entry name" value="OsmC/Ohr_fam"/>
</dbReference>
<dbReference type="InterPro" id="IPR015946">
    <property type="entry name" value="KH_dom-like_a/b"/>
</dbReference>
<reference evidence="1" key="1">
    <citation type="submission" date="2007-06" db="EMBL/GenBank/DDBJ databases">
        <title>Complete sequence of Methanococcus aeolicus Nankai-3.</title>
        <authorList>
            <consortium name="US DOE Joint Genome Institute"/>
            <person name="Copeland A."/>
            <person name="Lucas S."/>
            <person name="Lapidus A."/>
            <person name="Barry K."/>
            <person name="Glavina del Rio T."/>
            <person name="Dalin E."/>
            <person name="Tice H."/>
            <person name="Pitluck S."/>
            <person name="Chain P."/>
            <person name="Malfatti S."/>
            <person name="Shin M."/>
            <person name="Vergez L."/>
            <person name="Schmutz J."/>
            <person name="Larimer F."/>
            <person name="Land M."/>
            <person name="Hauser L."/>
            <person name="Kyrpides N."/>
            <person name="Lykidis A."/>
            <person name="Sieprawska-Lupa M."/>
            <person name="Whitman W.B."/>
            <person name="Richardson P."/>
        </authorList>
    </citation>
    <scope>NUCLEOTIDE SEQUENCE [LARGE SCALE GENOMIC DNA]</scope>
    <source>
        <strain evidence="1">Nankai-3</strain>
    </source>
</reference>
<dbReference type="GeneID" id="5327397"/>
<dbReference type="Gene3D" id="3.30.300.20">
    <property type="match status" value="1"/>
</dbReference>
<name>A6UUF3_META3</name>
<evidence type="ECO:0008006" key="3">
    <source>
        <dbReference type="Google" id="ProtNLM"/>
    </source>
</evidence>
<organism evidence="1 2">
    <name type="scientific">Methanococcus aeolicus (strain ATCC BAA-1280 / DSM 17508 / OCM 812 / Nankai-3)</name>
    <dbReference type="NCBI Taxonomy" id="419665"/>
    <lineage>
        <taxon>Archaea</taxon>
        <taxon>Methanobacteriati</taxon>
        <taxon>Methanobacteriota</taxon>
        <taxon>Methanomada group</taxon>
        <taxon>Methanococci</taxon>
        <taxon>Methanococcales</taxon>
        <taxon>Methanococcaceae</taxon>
        <taxon>Methanococcus</taxon>
    </lineage>
</organism>
<dbReference type="Proteomes" id="UP000001106">
    <property type="component" value="Chromosome"/>
</dbReference>
<dbReference type="SUPFAM" id="SSF82784">
    <property type="entry name" value="OsmC-like"/>
    <property type="match status" value="1"/>
</dbReference>
<dbReference type="EMBL" id="CP000743">
    <property type="protein sequence ID" value="ABR56125.1"/>
    <property type="molecule type" value="Genomic_DNA"/>
</dbReference>